<evidence type="ECO:0000259" key="1">
    <source>
        <dbReference type="Pfam" id="PF20149"/>
    </source>
</evidence>
<dbReference type="EMBL" id="WHUW01000118">
    <property type="protein sequence ID" value="KAF8423155.1"/>
    <property type="molecule type" value="Genomic_DNA"/>
</dbReference>
<proteinExistence type="predicted"/>
<reference evidence="2" key="2">
    <citation type="journal article" date="2020" name="Nat. Commun.">
        <title>Large-scale genome sequencing of mycorrhizal fungi provides insights into the early evolution of symbiotic traits.</title>
        <authorList>
            <person name="Miyauchi S."/>
            <person name="Kiss E."/>
            <person name="Kuo A."/>
            <person name="Drula E."/>
            <person name="Kohler A."/>
            <person name="Sanchez-Garcia M."/>
            <person name="Morin E."/>
            <person name="Andreopoulos B."/>
            <person name="Barry K.W."/>
            <person name="Bonito G."/>
            <person name="Buee M."/>
            <person name="Carver A."/>
            <person name="Chen C."/>
            <person name="Cichocki N."/>
            <person name="Clum A."/>
            <person name="Culley D."/>
            <person name="Crous P.W."/>
            <person name="Fauchery L."/>
            <person name="Girlanda M."/>
            <person name="Hayes R.D."/>
            <person name="Keri Z."/>
            <person name="LaButti K."/>
            <person name="Lipzen A."/>
            <person name="Lombard V."/>
            <person name="Magnuson J."/>
            <person name="Maillard F."/>
            <person name="Murat C."/>
            <person name="Nolan M."/>
            <person name="Ohm R.A."/>
            <person name="Pangilinan J."/>
            <person name="Pereira M.F."/>
            <person name="Perotto S."/>
            <person name="Peter M."/>
            <person name="Pfister S."/>
            <person name="Riley R."/>
            <person name="Sitrit Y."/>
            <person name="Stielow J.B."/>
            <person name="Szollosi G."/>
            <person name="Zifcakova L."/>
            <person name="Stursova M."/>
            <person name="Spatafora J.W."/>
            <person name="Tedersoo L."/>
            <person name="Vaario L.M."/>
            <person name="Yamada A."/>
            <person name="Yan M."/>
            <person name="Wang P."/>
            <person name="Xu J."/>
            <person name="Bruns T."/>
            <person name="Baldrian P."/>
            <person name="Vilgalys R."/>
            <person name="Dunand C."/>
            <person name="Henrissat B."/>
            <person name="Grigoriev I.V."/>
            <person name="Hibbett D."/>
            <person name="Nagy L.G."/>
            <person name="Martin F.M."/>
        </authorList>
    </citation>
    <scope>NUCLEOTIDE SEQUENCE</scope>
    <source>
        <strain evidence="2">BED1</strain>
    </source>
</reference>
<evidence type="ECO:0000313" key="2">
    <source>
        <dbReference type="EMBL" id="KAF8423155.1"/>
    </source>
</evidence>
<keyword evidence="3" id="KW-1185">Reference proteome</keyword>
<dbReference type="AlphaFoldDB" id="A0AAD4BDP2"/>
<protein>
    <recommendedName>
        <fullName evidence="1">DUF6532 domain-containing protein</fullName>
    </recommendedName>
</protein>
<feature type="domain" description="DUF6532" evidence="1">
    <location>
        <begin position="15"/>
        <end position="208"/>
    </location>
</feature>
<evidence type="ECO:0000313" key="3">
    <source>
        <dbReference type="Proteomes" id="UP001194468"/>
    </source>
</evidence>
<gene>
    <name evidence="2" type="ORF">L210DRAFT_844281</name>
</gene>
<feature type="non-terminal residue" evidence="2">
    <location>
        <position position="248"/>
    </location>
</feature>
<reference evidence="2" key="1">
    <citation type="submission" date="2019-10" db="EMBL/GenBank/DDBJ databases">
        <authorList>
            <consortium name="DOE Joint Genome Institute"/>
            <person name="Kuo A."/>
            <person name="Miyauchi S."/>
            <person name="Kiss E."/>
            <person name="Drula E."/>
            <person name="Kohler A."/>
            <person name="Sanchez-Garcia M."/>
            <person name="Andreopoulos B."/>
            <person name="Barry K.W."/>
            <person name="Bonito G."/>
            <person name="Buee M."/>
            <person name="Carver A."/>
            <person name="Chen C."/>
            <person name="Cichocki N."/>
            <person name="Clum A."/>
            <person name="Culley D."/>
            <person name="Crous P.W."/>
            <person name="Fauchery L."/>
            <person name="Girlanda M."/>
            <person name="Hayes R."/>
            <person name="Keri Z."/>
            <person name="LaButti K."/>
            <person name="Lipzen A."/>
            <person name="Lombard V."/>
            <person name="Magnuson J."/>
            <person name="Maillard F."/>
            <person name="Morin E."/>
            <person name="Murat C."/>
            <person name="Nolan M."/>
            <person name="Ohm R."/>
            <person name="Pangilinan J."/>
            <person name="Pereira M."/>
            <person name="Perotto S."/>
            <person name="Peter M."/>
            <person name="Riley R."/>
            <person name="Sitrit Y."/>
            <person name="Stielow B."/>
            <person name="Szollosi G."/>
            <person name="Zifcakova L."/>
            <person name="Stursova M."/>
            <person name="Spatafora J.W."/>
            <person name="Tedersoo L."/>
            <person name="Vaario L.-M."/>
            <person name="Yamada A."/>
            <person name="Yan M."/>
            <person name="Wang P."/>
            <person name="Xu J."/>
            <person name="Bruns T."/>
            <person name="Baldrian P."/>
            <person name="Vilgalys R."/>
            <person name="Henrissat B."/>
            <person name="Grigoriev I.V."/>
            <person name="Hibbett D."/>
            <person name="Nagy L.G."/>
            <person name="Martin F.M."/>
        </authorList>
    </citation>
    <scope>NUCLEOTIDE SEQUENCE</scope>
    <source>
        <strain evidence="2">BED1</strain>
    </source>
</reference>
<dbReference type="Pfam" id="PF20149">
    <property type="entry name" value="DUF6532"/>
    <property type="match status" value="1"/>
</dbReference>
<dbReference type="Proteomes" id="UP001194468">
    <property type="component" value="Unassembled WGS sequence"/>
</dbReference>
<accession>A0AAD4BDP2</accession>
<name>A0AAD4BDP2_BOLED</name>
<organism evidence="2 3">
    <name type="scientific">Boletus edulis BED1</name>
    <dbReference type="NCBI Taxonomy" id="1328754"/>
    <lineage>
        <taxon>Eukaryota</taxon>
        <taxon>Fungi</taxon>
        <taxon>Dikarya</taxon>
        <taxon>Basidiomycota</taxon>
        <taxon>Agaricomycotina</taxon>
        <taxon>Agaricomycetes</taxon>
        <taxon>Agaricomycetidae</taxon>
        <taxon>Boletales</taxon>
        <taxon>Boletineae</taxon>
        <taxon>Boletaceae</taxon>
        <taxon>Boletoideae</taxon>
        <taxon>Boletus</taxon>
    </lineage>
</organism>
<sequence>ISFYPKRWRGLLDLAKARMRLHAAVEDAFPRLEVAIDGRCSEVLHEVIAYYKTQNWELEKGIYPEHRAGMCRLIFNDTQTFRSDLKKEVAKNLRVDYDIFPSKNAKTAEERTMQIKSKAVELLSSAAYLRGDVDANGKSSNFAHRGLQRPCLAFFYSNSKKALRQFTEFQPHVPYKTLTLVGAIVYGLLDGLREYGDDQLAFENTSWSVIQSAQQQLNESLTNLLGNDYHGSKLNAMLEDWAQTGMYV</sequence>
<dbReference type="InterPro" id="IPR045341">
    <property type="entry name" value="DUF6532"/>
</dbReference>
<comment type="caution">
    <text evidence="2">The sequence shown here is derived from an EMBL/GenBank/DDBJ whole genome shotgun (WGS) entry which is preliminary data.</text>
</comment>